<protein>
    <recommendedName>
        <fullName evidence="10">Factor of DNA methylation 1-5/IDN2 domain-containing protein</fullName>
    </recommendedName>
</protein>
<dbReference type="Proteomes" id="UP000324897">
    <property type="component" value="Unassembled WGS sequence"/>
</dbReference>
<dbReference type="Pfam" id="PF03470">
    <property type="entry name" value="zf-XS"/>
    <property type="match status" value="1"/>
</dbReference>
<dbReference type="AlphaFoldDB" id="A0A5J9W314"/>
<keyword evidence="2" id="KW-0943">RNA-mediated gene silencing</keyword>
<dbReference type="Pfam" id="PF03469">
    <property type="entry name" value="XH"/>
    <property type="match status" value="1"/>
</dbReference>
<dbReference type="Gene3D" id="3.30.70.2890">
    <property type="entry name" value="XS domain"/>
    <property type="match status" value="1"/>
</dbReference>
<evidence type="ECO:0000313" key="8">
    <source>
        <dbReference type="EMBL" id="TVU42789.1"/>
    </source>
</evidence>
<feature type="domain" description="Factor of DNA methylation 1-5/IDN2" evidence="6">
    <location>
        <begin position="632"/>
        <end position="761"/>
    </location>
</feature>
<dbReference type="Pfam" id="PF03468">
    <property type="entry name" value="XS"/>
    <property type="match status" value="1"/>
</dbReference>
<comment type="caution">
    <text evidence="8">The sequence shown here is derived from an EMBL/GenBank/DDBJ whole genome shotgun (WGS) entry which is preliminary data.</text>
</comment>
<gene>
    <name evidence="8" type="ORF">EJB05_09211</name>
</gene>
<dbReference type="OrthoDB" id="607743at2759"/>
<feature type="domain" description="Zinc finger-XS" evidence="7">
    <location>
        <begin position="181"/>
        <end position="221"/>
    </location>
</feature>
<name>A0A5J9W314_9POAL</name>
<evidence type="ECO:0000259" key="7">
    <source>
        <dbReference type="Pfam" id="PF03470"/>
    </source>
</evidence>
<dbReference type="Gramene" id="TVU42789">
    <property type="protein sequence ID" value="TVU42789"/>
    <property type="gene ID" value="EJB05_09211"/>
</dbReference>
<dbReference type="EMBL" id="RWGY01000005">
    <property type="protein sequence ID" value="TVU42789.1"/>
    <property type="molecule type" value="Genomic_DNA"/>
</dbReference>
<evidence type="ECO:0000256" key="2">
    <source>
        <dbReference type="ARBA" id="ARBA00023158"/>
    </source>
</evidence>
<evidence type="ECO:0000313" key="9">
    <source>
        <dbReference type="Proteomes" id="UP000324897"/>
    </source>
</evidence>
<feature type="domain" description="XS" evidence="5">
    <location>
        <begin position="254"/>
        <end position="355"/>
    </location>
</feature>
<feature type="coiled-coil region" evidence="3">
    <location>
        <begin position="387"/>
        <end position="600"/>
    </location>
</feature>
<dbReference type="InterPro" id="IPR005380">
    <property type="entry name" value="XS_domain"/>
</dbReference>
<dbReference type="PANTHER" id="PTHR21596">
    <property type="entry name" value="RIBONUCLEASE P SUBUNIT P38"/>
    <property type="match status" value="1"/>
</dbReference>
<organism evidence="8 9">
    <name type="scientific">Eragrostis curvula</name>
    <name type="common">weeping love grass</name>
    <dbReference type="NCBI Taxonomy" id="38414"/>
    <lineage>
        <taxon>Eukaryota</taxon>
        <taxon>Viridiplantae</taxon>
        <taxon>Streptophyta</taxon>
        <taxon>Embryophyta</taxon>
        <taxon>Tracheophyta</taxon>
        <taxon>Spermatophyta</taxon>
        <taxon>Magnoliopsida</taxon>
        <taxon>Liliopsida</taxon>
        <taxon>Poales</taxon>
        <taxon>Poaceae</taxon>
        <taxon>PACMAD clade</taxon>
        <taxon>Chloridoideae</taxon>
        <taxon>Eragrostideae</taxon>
        <taxon>Eragrostidinae</taxon>
        <taxon>Eragrostis</taxon>
    </lineage>
</organism>
<dbReference type="InterPro" id="IPR038588">
    <property type="entry name" value="XS_domain_sf"/>
</dbReference>
<accession>A0A5J9W314</accession>
<dbReference type="InterPro" id="IPR005379">
    <property type="entry name" value="FDM1-5/IDN2_XH"/>
</dbReference>
<sequence length="761" mass="86745">MTVRVLVSLNPQPPPLYHSAAKDDLCIRVSQLANLNPKVVGATGGDPDKYPQPARILPPTARLYVVISQPPITDETQSSRAEQACPPSSAYKRGQLAKGVEKQRKPPHHKHKNTLPLRSSQASQEEGVRPSACFCWSAMDGSSDESSDLSDTDIDDYAEKSYLDLKAGKRVARLDADRFRCPFCPGKKKQDYRYNELLQHAVGVGASNRAAKVKANHQALAKLLKEDHADAAGTLPPRQAAALSNPPKPMKDQEIFVWPWMGIITNVTEEQTERGGASLMRRLAEFKPVQFNAVHCANGYTGIVRFSKDWIGFKNALAFQNHFKSQRLGKMDWKESNRKGKHIFGWLAQEEDYKSGDPVGLFLAENGDLKTVADLELEMSRKTERVIANLTHQITAKSEYLQELETKFNQTNLSLQRAMEDSDLLHKRYNEEMRNMQSAAREHTQRVFQETDQLRKQLVQKESYIQRRSRQLSELVAQTDMERRKLENERKKNADQNNSLNMARMEQQKADEKVLKLLEKQKKEKEAALKKILQLERQLDEKQKLELDIQQLKGKLEVVKHMEGEGVDVKKRSEELTAELNEKIEEMEDLETLNQTLVIKERMTNDELQDAKKELISGMAELLGPRSNIGIKRMGELDGKPFLVACKQRFGDDAEIKAAELTSLWQDNLMDANWHPFKIVTTGSTTEQIIDERDEKLVALKEQLGEEVYKAVTTALLEINEYNPSGSYVVSELWNNKENRKASITEAIQHVLKQWKLKKRR</sequence>
<reference evidence="8 9" key="1">
    <citation type="journal article" date="2019" name="Sci. Rep.">
        <title>A high-quality genome of Eragrostis curvula grass provides insights into Poaceae evolution and supports new strategies to enhance forage quality.</title>
        <authorList>
            <person name="Carballo J."/>
            <person name="Santos B.A.C.M."/>
            <person name="Zappacosta D."/>
            <person name="Garbus I."/>
            <person name="Selva J.P."/>
            <person name="Gallo C.A."/>
            <person name="Diaz A."/>
            <person name="Albertini E."/>
            <person name="Caccamo M."/>
            <person name="Echenique V."/>
        </authorList>
    </citation>
    <scope>NUCLEOTIDE SEQUENCE [LARGE SCALE GENOMIC DNA]</scope>
    <source>
        <strain evidence="9">cv. Victoria</strain>
        <tissue evidence="8">Leaf</tissue>
    </source>
</reference>
<feature type="non-terminal residue" evidence="8">
    <location>
        <position position="1"/>
    </location>
</feature>
<evidence type="ECO:0008006" key="10">
    <source>
        <dbReference type="Google" id="ProtNLM"/>
    </source>
</evidence>
<evidence type="ECO:0000256" key="4">
    <source>
        <dbReference type="SAM" id="MobiDB-lite"/>
    </source>
</evidence>
<dbReference type="InterPro" id="IPR045177">
    <property type="entry name" value="FDM1-5/IDN2"/>
</dbReference>
<feature type="region of interest" description="Disordered" evidence="4">
    <location>
        <begin position="73"/>
        <end position="126"/>
    </location>
</feature>
<dbReference type="GO" id="GO:0080188">
    <property type="term" value="P:gene silencing by siRNA-directed DNA methylation"/>
    <property type="evidence" value="ECO:0007669"/>
    <property type="project" value="InterPro"/>
</dbReference>
<keyword evidence="1 3" id="KW-0175">Coiled coil</keyword>
<evidence type="ECO:0000256" key="3">
    <source>
        <dbReference type="SAM" id="Coils"/>
    </source>
</evidence>
<evidence type="ECO:0000256" key="1">
    <source>
        <dbReference type="ARBA" id="ARBA00023054"/>
    </source>
</evidence>
<proteinExistence type="predicted"/>
<evidence type="ECO:0000259" key="6">
    <source>
        <dbReference type="Pfam" id="PF03469"/>
    </source>
</evidence>
<evidence type="ECO:0000259" key="5">
    <source>
        <dbReference type="Pfam" id="PF03468"/>
    </source>
</evidence>
<keyword evidence="9" id="KW-1185">Reference proteome</keyword>
<dbReference type="PANTHER" id="PTHR21596:SF84">
    <property type="entry name" value="OS02G0293300 PROTEIN"/>
    <property type="match status" value="1"/>
</dbReference>
<dbReference type="InterPro" id="IPR005381">
    <property type="entry name" value="Znf-XS_domain"/>
</dbReference>